<name>A0ABW3MCR9_9PSEU</name>
<gene>
    <name evidence="2" type="ORF">ACFQ1S_24915</name>
</gene>
<reference evidence="3" key="1">
    <citation type="journal article" date="2019" name="Int. J. Syst. Evol. Microbiol.">
        <title>The Global Catalogue of Microorganisms (GCM) 10K type strain sequencing project: providing services to taxonomists for standard genome sequencing and annotation.</title>
        <authorList>
            <consortium name="The Broad Institute Genomics Platform"/>
            <consortium name="The Broad Institute Genome Sequencing Center for Infectious Disease"/>
            <person name="Wu L."/>
            <person name="Ma J."/>
        </authorList>
    </citation>
    <scope>NUCLEOTIDE SEQUENCE [LARGE SCALE GENOMIC DNA]</scope>
    <source>
        <strain evidence="3">JCM 31486</strain>
    </source>
</reference>
<dbReference type="EMBL" id="JBHTIS010001655">
    <property type="protein sequence ID" value="MFD1048540.1"/>
    <property type="molecule type" value="Genomic_DNA"/>
</dbReference>
<dbReference type="InterPro" id="IPR050708">
    <property type="entry name" value="T6SS_VgrG/RHS"/>
</dbReference>
<dbReference type="InterPro" id="IPR006530">
    <property type="entry name" value="YD"/>
</dbReference>
<organism evidence="2 3">
    <name type="scientific">Kibdelosporangium lantanae</name>
    <dbReference type="NCBI Taxonomy" id="1497396"/>
    <lineage>
        <taxon>Bacteria</taxon>
        <taxon>Bacillati</taxon>
        <taxon>Actinomycetota</taxon>
        <taxon>Actinomycetes</taxon>
        <taxon>Pseudonocardiales</taxon>
        <taxon>Pseudonocardiaceae</taxon>
        <taxon>Kibdelosporangium</taxon>
    </lineage>
</organism>
<evidence type="ECO:0000313" key="3">
    <source>
        <dbReference type="Proteomes" id="UP001597045"/>
    </source>
</evidence>
<evidence type="ECO:0000256" key="1">
    <source>
        <dbReference type="SAM" id="MobiDB-lite"/>
    </source>
</evidence>
<dbReference type="Gene3D" id="2.180.10.10">
    <property type="entry name" value="RHS repeat-associated core"/>
    <property type="match status" value="1"/>
</dbReference>
<dbReference type="Pfam" id="PF05593">
    <property type="entry name" value="RHS_repeat"/>
    <property type="match status" value="2"/>
</dbReference>
<accession>A0ABW3MCR9</accession>
<keyword evidence="3" id="KW-1185">Reference proteome</keyword>
<protein>
    <recommendedName>
        <fullName evidence="4">Type IV secretion protein Rhs</fullName>
    </recommendedName>
</protein>
<feature type="non-terminal residue" evidence="2">
    <location>
        <position position="1"/>
    </location>
</feature>
<evidence type="ECO:0008006" key="4">
    <source>
        <dbReference type="Google" id="ProtNLM"/>
    </source>
</evidence>
<dbReference type="PANTHER" id="PTHR32305">
    <property type="match status" value="1"/>
</dbReference>
<dbReference type="Proteomes" id="UP001597045">
    <property type="component" value="Unassembled WGS sequence"/>
</dbReference>
<comment type="caution">
    <text evidence="2">The sequence shown here is derived from an EMBL/GenBank/DDBJ whole genome shotgun (WGS) entry which is preliminary data.</text>
</comment>
<dbReference type="InterPro" id="IPR031325">
    <property type="entry name" value="RHS_repeat"/>
</dbReference>
<feature type="region of interest" description="Disordered" evidence="1">
    <location>
        <begin position="92"/>
        <end position="113"/>
    </location>
</feature>
<evidence type="ECO:0000313" key="2">
    <source>
        <dbReference type="EMBL" id="MFD1048540.1"/>
    </source>
</evidence>
<feature type="non-terminal residue" evidence="2">
    <location>
        <position position="391"/>
    </location>
</feature>
<dbReference type="PANTHER" id="PTHR32305:SF15">
    <property type="entry name" value="PROTEIN RHSA-RELATED"/>
    <property type="match status" value="1"/>
</dbReference>
<sequence>TTSTNANGKTTKYAYFANGDLARVTDPRGLVTEYGYDTLGRQTSVKEISDSFPNGVVTTFTYDGFSRPRVTLSPVVTNMVTGVKHQQRVTTSYDPDGNVQSVETADTQGNDQTRTTTNIYNEHGLPITSVDPEGNETGYDYDLFGNVLSKVDPNGNRYDYAYTARNSIAEIRLRNWHSDPEGAPALPNDYLVLALYAYDPAGRLAIEYDPMGRRTEHTYYDDGLPKKTVLKGFHNPDGSTRDFTLSENTYDGAGNPVKQVSDNGKTVVTNVIDKLGRVSSTTVDPTGLKRTNTFTYDGDGNVKSVTTTGVPSNVPWTTGNAQQKVTYDYDDSDNQIQQTVFGDTDTRVTKTSYDLRGFPVSTTDARGDQFTTRTTYDEVGQAVTTTGPAVT</sequence>
<proteinExistence type="predicted"/>
<dbReference type="NCBIfam" id="TIGR01643">
    <property type="entry name" value="YD_repeat_2x"/>
    <property type="match status" value="3"/>
</dbReference>